<dbReference type="Gene3D" id="1.10.340.30">
    <property type="entry name" value="Hypothetical protein, domain 2"/>
    <property type="match status" value="1"/>
</dbReference>
<dbReference type="PANTHER" id="PTHR30037">
    <property type="entry name" value="DNA-3-METHYLADENINE GLYCOSYLASE 1"/>
    <property type="match status" value="1"/>
</dbReference>
<reference evidence="1 2" key="1">
    <citation type="submission" date="2019-02" db="EMBL/GenBank/DDBJ databases">
        <title>Halieaceae_genomes.</title>
        <authorList>
            <person name="Li S.-H."/>
        </authorList>
    </citation>
    <scope>NUCLEOTIDE SEQUENCE [LARGE SCALE GENOMIC DNA]</scope>
    <source>
        <strain evidence="1 2">JH123</strain>
    </source>
</reference>
<dbReference type="InterPro" id="IPR005019">
    <property type="entry name" value="Adenine_glyco"/>
</dbReference>
<dbReference type="Pfam" id="PF03352">
    <property type="entry name" value="Adenine_glyco"/>
    <property type="match status" value="1"/>
</dbReference>
<dbReference type="InterPro" id="IPR011257">
    <property type="entry name" value="DNA_glycosylase"/>
</dbReference>
<name>A0ABY6QA77_9GAMM</name>
<sequence length="231" mass="26596">MNTPSYDELYQRACERKGGEAEVEALLPTSATKQQLTRLGSDRYLAEFTRKIFQSGFVWRIVNNKWPNFEEVFWNFDIERLLMMPEDMLERKASDPGIIRNYNKVKTVLQNAVMISDTERRVDSSFGEFIANWPEDDVISLWVYLKKHGSRLGGNTGPYALRTLGVDTFLMTVDVETFLRNHNIVDSGTHSLRALKATQHYFNELREESGRSLSQLSRLVSLGIGKNFTDD</sequence>
<dbReference type="EMBL" id="CP036501">
    <property type="protein sequence ID" value="UZP75524.1"/>
    <property type="molecule type" value="Genomic_DNA"/>
</dbReference>
<proteinExistence type="predicted"/>
<dbReference type="PANTHER" id="PTHR30037:SF3">
    <property type="entry name" value="BLR0857 PROTEIN"/>
    <property type="match status" value="1"/>
</dbReference>
<organism evidence="1 2">
    <name type="scientific">Candidatus Paraluminiphilus aquimaris</name>
    <dbReference type="NCBI Taxonomy" id="2518994"/>
    <lineage>
        <taxon>Bacteria</taxon>
        <taxon>Pseudomonadati</taxon>
        <taxon>Pseudomonadota</taxon>
        <taxon>Gammaproteobacteria</taxon>
        <taxon>Cellvibrionales</taxon>
        <taxon>Halieaceae</taxon>
        <taxon>Candidatus Paraluminiphilus</taxon>
    </lineage>
</organism>
<accession>A0ABY6QA77</accession>
<dbReference type="Proteomes" id="UP001317963">
    <property type="component" value="Chromosome"/>
</dbReference>
<gene>
    <name evidence="1" type="ORF">E0F26_01350</name>
</gene>
<evidence type="ECO:0000313" key="2">
    <source>
        <dbReference type="Proteomes" id="UP001317963"/>
    </source>
</evidence>
<protein>
    <submittedName>
        <fullName evidence="1">DNA-3-methyladenine glycosylase</fullName>
    </submittedName>
</protein>
<dbReference type="InterPro" id="IPR052891">
    <property type="entry name" value="DNA-3mA_glycosylase"/>
</dbReference>
<keyword evidence="2" id="KW-1185">Reference proteome</keyword>
<evidence type="ECO:0000313" key="1">
    <source>
        <dbReference type="EMBL" id="UZP75524.1"/>
    </source>
</evidence>
<dbReference type="SUPFAM" id="SSF48150">
    <property type="entry name" value="DNA-glycosylase"/>
    <property type="match status" value="1"/>
</dbReference>